<dbReference type="GO" id="GO:0006281">
    <property type="term" value="P:DNA repair"/>
    <property type="evidence" value="ECO:0007669"/>
    <property type="project" value="TreeGrafter"/>
</dbReference>
<dbReference type="InterPro" id="IPR000330">
    <property type="entry name" value="SNF2_N"/>
</dbReference>
<organism evidence="6 7">
    <name type="scientific">Trichoderma arundinaceum</name>
    <dbReference type="NCBI Taxonomy" id="490622"/>
    <lineage>
        <taxon>Eukaryota</taxon>
        <taxon>Fungi</taxon>
        <taxon>Dikarya</taxon>
        <taxon>Ascomycota</taxon>
        <taxon>Pezizomycotina</taxon>
        <taxon>Sordariomycetes</taxon>
        <taxon>Hypocreomycetidae</taxon>
        <taxon>Hypocreales</taxon>
        <taxon>Hypocreaceae</taxon>
        <taxon>Trichoderma</taxon>
    </lineage>
</organism>
<feature type="compositionally biased region" description="Basic and acidic residues" evidence="4">
    <location>
        <begin position="1078"/>
        <end position="1090"/>
    </location>
</feature>
<evidence type="ECO:0000256" key="3">
    <source>
        <dbReference type="ARBA" id="ARBA00022840"/>
    </source>
</evidence>
<dbReference type="SMART" id="SM00487">
    <property type="entry name" value="DEXDc"/>
    <property type="match status" value="1"/>
</dbReference>
<dbReference type="Pfam" id="PF00176">
    <property type="entry name" value="SNF2-rel_dom"/>
    <property type="match status" value="1"/>
</dbReference>
<dbReference type="Pfam" id="PF00271">
    <property type="entry name" value="Helicase_C"/>
    <property type="match status" value="1"/>
</dbReference>
<dbReference type="GO" id="GO:0005634">
    <property type="term" value="C:nucleus"/>
    <property type="evidence" value="ECO:0007669"/>
    <property type="project" value="TreeGrafter"/>
</dbReference>
<evidence type="ECO:0000313" key="7">
    <source>
        <dbReference type="Proteomes" id="UP000266272"/>
    </source>
</evidence>
<keyword evidence="1" id="KW-0547">Nucleotide-binding</keyword>
<proteinExistence type="predicted"/>
<dbReference type="AlphaFoldDB" id="A0A395NE05"/>
<protein>
    <recommendedName>
        <fullName evidence="5">Helicase C-terminal domain-containing protein</fullName>
    </recommendedName>
</protein>
<dbReference type="OrthoDB" id="2801544at2759"/>
<feature type="region of interest" description="Disordered" evidence="4">
    <location>
        <begin position="1071"/>
        <end position="1104"/>
    </location>
</feature>
<dbReference type="InterPro" id="IPR049730">
    <property type="entry name" value="SNF2/RAD54-like_C"/>
</dbReference>
<keyword evidence="3" id="KW-0067">ATP-binding</keyword>
<keyword evidence="7" id="KW-1185">Reference proteome</keyword>
<dbReference type="Proteomes" id="UP000266272">
    <property type="component" value="Unassembled WGS sequence"/>
</dbReference>
<feature type="region of interest" description="Disordered" evidence="4">
    <location>
        <begin position="760"/>
        <end position="807"/>
    </location>
</feature>
<evidence type="ECO:0000313" key="6">
    <source>
        <dbReference type="EMBL" id="RFU74003.1"/>
    </source>
</evidence>
<keyword evidence="2" id="KW-0378">Hydrolase</keyword>
<dbReference type="InterPro" id="IPR050628">
    <property type="entry name" value="SNF2_RAD54_helicase_TF"/>
</dbReference>
<accession>A0A395NE05</accession>
<feature type="compositionally biased region" description="Basic and acidic residues" evidence="4">
    <location>
        <begin position="773"/>
        <end position="783"/>
    </location>
</feature>
<dbReference type="GO" id="GO:0005524">
    <property type="term" value="F:ATP binding"/>
    <property type="evidence" value="ECO:0007669"/>
    <property type="project" value="UniProtKB-KW"/>
</dbReference>
<dbReference type="Gene3D" id="3.40.50.300">
    <property type="entry name" value="P-loop containing nucleotide triphosphate hydrolases"/>
    <property type="match status" value="2"/>
</dbReference>
<dbReference type="InterPro" id="IPR014001">
    <property type="entry name" value="Helicase_ATP-bd"/>
</dbReference>
<gene>
    <name evidence="6" type="ORF">TARUN_8250</name>
</gene>
<dbReference type="GO" id="GO:0008094">
    <property type="term" value="F:ATP-dependent activity, acting on DNA"/>
    <property type="evidence" value="ECO:0007669"/>
    <property type="project" value="TreeGrafter"/>
</dbReference>
<name>A0A395NE05_TRIAR</name>
<reference evidence="6 7" key="1">
    <citation type="journal article" date="2018" name="PLoS Pathog.">
        <title>Evolution of structural diversity of trichothecenes, a family of toxins produced by plant pathogenic and entomopathogenic fungi.</title>
        <authorList>
            <person name="Proctor R.H."/>
            <person name="McCormick S.P."/>
            <person name="Kim H.S."/>
            <person name="Cardoza R.E."/>
            <person name="Stanley A.M."/>
            <person name="Lindo L."/>
            <person name="Kelly A."/>
            <person name="Brown D.W."/>
            <person name="Lee T."/>
            <person name="Vaughan M.M."/>
            <person name="Alexander N.J."/>
            <person name="Busman M."/>
            <person name="Gutierrez S."/>
        </authorList>
    </citation>
    <scope>NUCLEOTIDE SEQUENCE [LARGE SCALE GENOMIC DNA]</scope>
    <source>
        <strain evidence="6 7">IBT 40837</strain>
    </source>
</reference>
<dbReference type="SUPFAM" id="SSF52540">
    <property type="entry name" value="P-loop containing nucleoside triphosphate hydrolases"/>
    <property type="match status" value="2"/>
</dbReference>
<evidence type="ECO:0000256" key="1">
    <source>
        <dbReference type="ARBA" id="ARBA00022741"/>
    </source>
</evidence>
<feature type="region of interest" description="Disordered" evidence="4">
    <location>
        <begin position="514"/>
        <end position="546"/>
    </location>
</feature>
<dbReference type="CDD" id="cd18793">
    <property type="entry name" value="SF2_C_SNF"/>
    <property type="match status" value="1"/>
</dbReference>
<feature type="compositionally biased region" description="Low complexity" evidence="4">
    <location>
        <begin position="531"/>
        <end position="542"/>
    </location>
</feature>
<dbReference type="PANTHER" id="PTHR45626:SF51">
    <property type="entry name" value="SNF2-RELATED DOMAIN-CONTAINING PROTEIN"/>
    <property type="match status" value="1"/>
</dbReference>
<dbReference type="InterPro" id="IPR001650">
    <property type="entry name" value="Helicase_C-like"/>
</dbReference>
<feature type="domain" description="Helicase C-terminal" evidence="5">
    <location>
        <begin position="838"/>
        <end position="1000"/>
    </location>
</feature>
<evidence type="ECO:0000256" key="2">
    <source>
        <dbReference type="ARBA" id="ARBA00022801"/>
    </source>
</evidence>
<evidence type="ECO:0000259" key="5">
    <source>
        <dbReference type="PROSITE" id="PS51194"/>
    </source>
</evidence>
<sequence length="1104" mass="124683">MRSQEVPYIPVGCIGISQNESKVSKEDWSLRENRTWRSFVRHSETLNDCGHAAKSDEPCLNPSVQVSLLKSATLWPISRLFRARWCELEFCVSALDDQLGIIRVFLLPDDVLRGSMGRSDSSLLRDRRHVLRRLDYSPCAWKAVKAPVQTGHPILEDPNSAENDKDISLLQLFNTIPSPRPDLNAIIEPYTQDAMYNIMESEVPGLKTELYLYQRRSAALMLQKETQPGQVLDPRLLHLKDTRGSSWYMDPVTGTILLGPRYYDAVSGGILAEEMGSGKTVICLALMLATRHLPTNPPDFFKAGEPPVRRKIASLADMAASCATRHAVPWRSHFEAWKVRHGYEFSQCNDILSRNPGYYFLPVREARRAGRYKIPCRETSKKIYLSSASIVIVPNNLVAQWKQEIQKHTEGLNVLVLGKKDEIPSREDILTYDIVLFSQSRFEMTLKSFGGIDGSALSSIHFKRCIVDEGHKFGNSKISNKSNLLIGLDSMHFSSRWIITGTPSHGLFGVENPKSPATLPHTPHTHHHLPPENTTNQTNESSTDMEKRDLERIGAITALYLKARPWANTVIESGDTPADWTTYLMLPKHNPRSQGRWDCLESTLNSLIIRHQISEINTLLPSVNEKVVVLDGSYQDQLSLNLFSMMIVFNSVQSQRTDMDYFFHQKQRKALLQIVQNLKQASFFGGSFFTVDEIAKSVETAEKFLVERKFPISPEDESLLQQAIQFGNLAMRNRLRNLTNQFHEMALSVTGFPGNAGESWSLDGAAAETSTSPEKDSKSKQKASETLAGNTKLGDDSPKKVRSHGVNGIEPRNLAAESFTGPLEQTKITATVSAKLSYLIDCLVKYQEEEKIIVFYENENVAWYLASMLDVLQIQHLIYAKSLKTERRAQYVNTFNHNEKFRPRVLLMDISQAAFGLDMREASRIYFINPVLNPQVEAQAIGRVRRISQKKPVSVETLVLKNSLDEVILQRKKHMTQAEHRQVKSILDVRPIYNWIKNTKVTPMSPCNDSYTLQMATLQTAQAVFGRGFGGTMHPDDDIILDENRVPSNKPSGHQKSLMVGNILKRPYELGPGSEEITMDKSDTMPKQEEVVSQPARRVRFAVD</sequence>
<dbReference type="STRING" id="490622.A0A395NE05"/>
<evidence type="ECO:0000256" key="4">
    <source>
        <dbReference type="SAM" id="MobiDB-lite"/>
    </source>
</evidence>
<dbReference type="PROSITE" id="PS51194">
    <property type="entry name" value="HELICASE_CTER"/>
    <property type="match status" value="1"/>
</dbReference>
<dbReference type="GO" id="GO:0016787">
    <property type="term" value="F:hydrolase activity"/>
    <property type="evidence" value="ECO:0007669"/>
    <property type="project" value="UniProtKB-KW"/>
</dbReference>
<dbReference type="PANTHER" id="PTHR45626">
    <property type="entry name" value="TRANSCRIPTION TERMINATION FACTOR 2-RELATED"/>
    <property type="match status" value="1"/>
</dbReference>
<dbReference type="InterPro" id="IPR027417">
    <property type="entry name" value="P-loop_NTPase"/>
</dbReference>
<comment type="caution">
    <text evidence="6">The sequence shown here is derived from an EMBL/GenBank/DDBJ whole genome shotgun (WGS) entry which is preliminary data.</text>
</comment>
<dbReference type="EMBL" id="PXOA01000585">
    <property type="protein sequence ID" value="RFU74003.1"/>
    <property type="molecule type" value="Genomic_DNA"/>
</dbReference>